<accession>A0AAD3XY43</accession>
<organism evidence="1 2">
    <name type="scientific">Nepenthes gracilis</name>
    <name type="common">Slender pitcher plant</name>
    <dbReference type="NCBI Taxonomy" id="150966"/>
    <lineage>
        <taxon>Eukaryota</taxon>
        <taxon>Viridiplantae</taxon>
        <taxon>Streptophyta</taxon>
        <taxon>Embryophyta</taxon>
        <taxon>Tracheophyta</taxon>
        <taxon>Spermatophyta</taxon>
        <taxon>Magnoliopsida</taxon>
        <taxon>eudicotyledons</taxon>
        <taxon>Gunneridae</taxon>
        <taxon>Pentapetalae</taxon>
        <taxon>Caryophyllales</taxon>
        <taxon>Nepenthaceae</taxon>
        <taxon>Nepenthes</taxon>
    </lineage>
</organism>
<proteinExistence type="predicted"/>
<keyword evidence="2" id="KW-1185">Reference proteome</keyword>
<sequence>MASTGNPFVGPYADFGAPAIMERPNFPVTSSTGFYASSHGYETVSGVPPPLPVVGTRRCLIDTVVLVSMRRLGYTTVLPICAG</sequence>
<comment type="caution">
    <text evidence="1">The sequence shown here is derived from an EMBL/GenBank/DDBJ whole genome shotgun (WGS) entry which is preliminary data.</text>
</comment>
<evidence type="ECO:0000313" key="1">
    <source>
        <dbReference type="EMBL" id="GMH20326.1"/>
    </source>
</evidence>
<protein>
    <submittedName>
        <fullName evidence="1">Uncharacterized protein</fullName>
    </submittedName>
</protein>
<dbReference type="AlphaFoldDB" id="A0AAD3XY43"/>
<reference evidence="1" key="1">
    <citation type="submission" date="2023-05" db="EMBL/GenBank/DDBJ databases">
        <title>Nepenthes gracilis genome sequencing.</title>
        <authorList>
            <person name="Fukushima K."/>
        </authorList>
    </citation>
    <scope>NUCLEOTIDE SEQUENCE</scope>
    <source>
        <strain evidence="1">SING2019-196</strain>
    </source>
</reference>
<name>A0AAD3XY43_NEPGR</name>
<dbReference type="Proteomes" id="UP001279734">
    <property type="component" value="Unassembled WGS sequence"/>
</dbReference>
<gene>
    <name evidence="1" type="ORF">Nepgr_022167</name>
</gene>
<evidence type="ECO:0000313" key="2">
    <source>
        <dbReference type="Proteomes" id="UP001279734"/>
    </source>
</evidence>
<dbReference type="EMBL" id="BSYO01000021">
    <property type="protein sequence ID" value="GMH20326.1"/>
    <property type="molecule type" value="Genomic_DNA"/>
</dbReference>